<reference evidence="1 3" key="2">
    <citation type="journal article" date="2018" name="Plant J.">
        <title>The Physcomitrella patens chromosome-scale assembly reveals moss genome structure and evolution.</title>
        <authorList>
            <person name="Lang D."/>
            <person name="Ullrich K.K."/>
            <person name="Murat F."/>
            <person name="Fuchs J."/>
            <person name="Jenkins J."/>
            <person name="Haas F.B."/>
            <person name="Piednoel M."/>
            <person name="Gundlach H."/>
            <person name="Van Bel M."/>
            <person name="Meyberg R."/>
            <person name="Vives C."/>
            <person name="Morata J."/>
            <person name="Symeonidi A."/>
            <person name="Hiss M."/>
            <person name="Muchero W."/>
            <person name="Kamisugi Y."/>
            <person name="Saleh O."/>
            <person name="Blanc G."/>
            <person name="Decker E.L."/>
            <person name="van Gessel N."/>
            <person name="Grimwood J."/>
            <person name="Hayes R.D."/>
            <person name="Graham S.W."/>
            <person name="Gunter L.E."/>
            <person name="McDaniel S.F."/>
            <person name="Hoernstein S.N.W."/>
            <person name="Larsson A."/>
            <person name="Li F.W."/>
            <person name="Perroud P.F."/>
            <person name="Phillips J."/>
            <person name="Ranjan P."/>
            <person name="Rokshar D.S."/>
            <person name="Rothfels C.J."/>
            <person name="Schneider L."/>
            <person name="Shu S."/>
            <person name="Stevenson D.W."/>
            <person name="Thummler F."/>
            <person name="Tillich M."/>
            <person name="Villarreal Aguilar J.C."/>
            <person name="Widiez T."/>
            <person name="Wong G.K."/>
            <person name="Wymore A."/>
            <person name="Zhang Y."/>
            <person name="Zimmer A.D."/>
            <person name="Quatrano R.S."/>
            <person name="Mayer K.F.X."/>
            <person name="Goodstein D."/>
            <person name="Casacuberta J.M."/>
            <person name="Vandepoele K."/>
            <person name="Reski R."/>
            <person name="Cuming A.C."/>
            <person name="Tuskan G.A."/>
            <person name="Maumus F."/>
            <person name="Salse J."/>
            <person name="Schmutz J."/>
            <person name="Rensing S.A."/>
        </authorList>
    </citation>
    <scope>NUCLEOTIDE SEQUENCE [LARGE SCALE GENOMIC DNA]</scope>
    <source>
        <strain evidence="2 3">cv. Gransden 2004</strain>
    </source>
</reference>
<dbReference type="EnsemblPlants" id="Pp3c5_19580V3.2">
    <property type="protein sequence ID" value="Pp3c5_19580V3.2"/>
    <property type="gene ID" value="Pp3c5_19580"/>
</dbReference>
<dbReference type="InParanoid" id="A0A2K1KKC1"/>
<proteinExistence type="predicted"/>
<dbReference type="EnsemblPlants" id="Pp3c5_19580V3.1">
    <property type="protein sequence ID" value="Pp3c5_19580V3.1"/>
    <property type="gene ID" value="Pp3c5_19580"/>
</dbReference>
<evidence type="ECO:0000313" key="2">
    <source>
        <dbReference type="EnsemblPlants" id="Pp3c5_19580V3.1"/>
    </source>
</evidence>
<gene>
    <name evidence="1" type="ORF">PHYPA_007896</name>
</gene>
<dbReference type="EMBL" id="ABEU02000005">
    <property type="protein sequence ID" value="PNR54219.1"/>
    <property type="molecule type" value="Genomic_DNA"/>
</dbReference>
<reference evidence="1 3" key="1">
    <citation type="journal article" date="2008" name="Science">
        <title>The Physcomitrella genome reveals evolutionary insights into the conquest of land by plants.</title>
        <authorList>
            <person name="Rensing S."/>
            <person name="Lang D."/>
            <person name="Zimmer A."/>
            <person name="Terry A."/>
            <person name="Salamov A."/>
            <person name="Shapiro H."/>
            <person name="Nishiyama T."/>
            <person name="Perroud P.-F."/>
            <person name="Lindquist E."/>
            <person name="Kamisugi Y."/>
            <person name="Tanahashi T."/>
            <person name="Sakakibara K."/>
            <person name="Fujita T."/>
            <person name="Oishi K."/>
            <person name="Shin-I T."/>
            <person name="Kuroki Y."/>
            <person name="Toyoda A."/>
            <person name="Suzuki Y."/>
            <person name="Hashimoto A."/>
            <person name="Yamaguchi K."/>
            <person name="Sugano A."/>
            <person name="Kohara Y."/>
            <person name="Fujiyama A."/>
            <person name="Anterola A."/>
            <person name="Aoki S."/>
            <person name="Ashton N."/>
            <person name="Barbazuk W.B."/>
            <person name="Barker E."/>
            <person name="Bennetzen J."/>
            <person name="Bezanilla M."/>
            <person name="Blankenship R."/>
            <person name="Cho S.H."/>
            <person name="Dutcher S."/>
            <person name="Estelle M."/>
            <person name="Fawcett J.A."/>
            <person name="Gundlach H."/>
            <person name="Hanada K."/>
            <person name="Heyl A."/>
            <person name="Hicks K.A."/>
            <person name="Hugh J."/>
            <person name="Lohr M."/>
            <person name="Mayer K."/>
            <person name="Melkozernov A."/>
            <person name="Murata T."/>
            <person name="Nelson D."/>
            <person name="Pils B."/>
            <person name="Prigge M."/>
            <person name="Reiss B."/>
            <person name="Renner T."/>
            <person name="Rombauts S."/>
            <person name="Rushton P."/>
            <person name="Sanderfoot A."/>
            <person name="Schween G."/>
            <person name="Shiu S.-H."/>
            <person name="Stueber K."/>
            <person name="Theodoulou F.L."/>
            <person name="Tu H."/>
            <person name="Van de Peer Y."/>
            <person name="Verrier P.J."/>
            <person name="Waters E."/>
            <person name="Wood A."/>
            <person name="Yang L."/>
            <person name="Cove D."/>
            <person name="Cuming A."/>
            <person name="Hasebe M."/>
            <person name="Lucas S."/>
            <person name="Mishler D.B."/>
            <person name="Reski R."/>
            <person name="Grigoriev I."/>
            <person name="Quatrano R.S."/>
            <person name="Boore J.L."/>
        </authorList>
    </citation>
    <scope>NUCLEOTIDE SEQUENCE [LARGE SCALE GENOMIC DNA]</scope>
    <source>
        <strain evidence="2 3">cv. Gransden 2004</strain>
    </source>
</reference>
<dbReference type="AlphaFoldDB" id="A0A2K1KKC1"/>
<accession>A0A2K1KKC1</accession>
<keyword evidence="3" id="KW-1185">Reference proteome</keyword>
<reference evidence="2" key="3">
    <citation type="submission" date="2020-12" db="UniProtKB">
        <authorList>
            <consortium name="EnsemblPlants"/>
        </authorList>
    </citation>
    <scope>IDENTIFICATION</scope>
</reference>
<organism evidence="1">
    <name type="scientific">Physcomitrium patens</name>
    <name type="common">Spreading-leaved earth moss</name>
    <name type="synonym">Physcomitrella patens</name>
    <dbReference type="NCBI Taxonomy" id="3218"/>
    <lineage>
        <taxon>Eukaryota</taxon>
        <taxon>Viridiplantae</taxon>
        <taxon>Streptophyta</taxon>
        <taxon>Embryophyta</taxon>
        <taxon>Bryophyta</taxon>
        <taxon>Bryophytina</taxon>
        <taxon>Bryopsida</taxon>
        <taxon>Funariidae</taxon>
        <taxon>Funariales</taxon>
        <taxon>Funariaceae</taxon>
        <taxon>Physcomitrium</taxon>
    </lineage>
</organism>
<protein>
    <submittedName>
        <fullName evidence="1 2">Uncharacterized protein</fullName>
    </submittedName>
</protein>
<dbReference type="Proteomes" id="UP000006727">
    <property type="component" value="Chromosome 5"/>
</dbReference>
<evidence type="ECO:0000313" key="1">
    <source>
        <dbReference type="EMBL" id="PNR54219.1"/>
    </source>
</evidence>
<dbReference type="Gramene" id="Pp3c5_19580V3.1">
    <property type="protein sequence ID" value="Pp3c5_19580V3.1"/>
    <property type="gene ID" value="Pp3c5_19580"/>
</dbReference>
<dbReference type="PaxDb" id="3218-PP1S93_80V6.1"/>
<evidence type="ECO:0000313" key="3">
    <source>
        <dbReference type="Proteomes" id="UP000006727"/>
    </source>
</evidence>
<sequence length="77" mass="9081">MMSVVHRRGGLHWMDPTKKRYFERELDNIKHEIFLSHSGEQKDFVYQLCKDLKTEAIHSLSLTRATIVCPKARILLL</sequence>
<name>A0A2K1KKC1_PHYPA</name>
<dbReference type="Gramene" id="Pp3c5_19580V3.2">
    <property type="protein sequence ID" value="Pp3c5_19580V3.2"/>
    <property type="gene ID" value="Pp3c5_19580"/>
</dbReference>